<protein>
    <submittedName>
        <fullName evidence="1">Uncharacterized protein</fullName>
    </submittedName>
</protein>
<evidence type="ECO:0000313" key="1">
    <source>
        <dbReference type="EMBL" id="EQA99262.1"/>
    </source>
</evidence>
<accession>T0GGS2</accession>
<reference evidence="1 2" key="1">
    <citation type="journal article" date="2013" name="Genome Announc.">
        <title>Draft Genome Sequence of Sphingobium quisquiliarum Strain P25T, a Novel Hexachlorocyclohexane (HCH)-Degrading Bacterium Isolated from an HCH Dumpsite.</title>
        <authorList>
            <person name="Kumar Singh A."/>
            <person name="Sangwan N."/>
            <person name="Sharma A."/>
            <person name="Gupta V."/>
            <person name="Khurana J.P."/>
            <person name="Lal R."/>
        </authorList>
    </citation>
    <scope>NUCLEOTIDE SEQUENCE [LARGE SCALE GENOMIC DNA]</scope>
    <source>
        <strain evidence="1 2">P25</strain>
    </source>
</reference>
<sequence>MHADPHAMKFGPSYVKIGKTVLYPIDELEAWDEKNRVQCRASKRLDKHLGD</sequence>
<proteinExistence type="predicted"/>
<keyword evidence="2" id="KW-1185">Reference proteome</keyword>
<gene>
    <name evidence="1" type="ORF">L288_20115</name>
</gene>
<name>T0GGS2_9SPHN</name>
<organism evidence="1 2">
    <name type="scientific">Sphingobium quisquiliarum P25</name>
    <dbReference type="NCBI Taxonomy" id="1329909"/>
    <lineage>
        <taxon>Bacteria</taxon>
        <taxon>Pseudomonadati</taxon>
        <taxon>Pseudomonadota</taxon>
        <taxon>Alphaproteobacteria</taxon>
        <taxon>Sphingomonadales</taxon>
        <taxon>Sphingomonadaceae</taxon>
        <taxon>Sphingobium</taxon>
    </lineage>
</organism>
<dbReference type="EMBL" id="ATHO01000167">
    <property type="protein sequence ID" value="EQA99262.1"/>
    <property type="molecule type" value="Genomic_DNA"/>
</dbReference>
<comment type="caution">
    <text evidence="1">The sequence shown here is derived from an EMBL/GenBank/DDBJ whole genome shotgun (WGS) entry which is preliminary data.</text>
</comment>
<dbReference type="Proteomes" id="UP000015525">
    <property type="component" value="Unassembled WGS sequence"/>
</dbReference>
<dbReference type="AlphaFoldDB" id="T0GGS2"/>
<evidence type="ECO:0000313" key="2">
    <source>
        <dbReference type="Proteomes" id="UP000015525"/>
    </source>
</evidence>